<organism evidence="2 3">
    <name type="scientific">Angomonas deanei</name>
    <dbReference type="NCBI Taxonomy" id="59799"/>
    <lineage>
        <taxon>Eukaryota</taxon>
        <taxon>Discoba</taxon>
        <taxon>Euglenozoa</taxon>
        <taxon>Kinetoplastea</taxon>
        <taxon>Metakinetoplastina</taxon>
        <taxon>Trypanosomatida</taxon>
        <taxon>Trypanosomatidae</taxon>
        <taxon>Strigomonadinae</taxon>
        <taxon>Angomonas</taxon>
    </lineage>
</organism>
<sequence length="430" mass="47349">MTCKLDHHQADLRGSDSSSADQRNPAGPKGASGSSRIVCPPPPPLGSENMENIRYSSRDSISADTSQSPMSREVNDHQNSNFVFFRTTYSPKDRKSETRDASPHLVRYDRSSISGDNNNEGDSEENDSLYDEPKMAKLRAETSVASTFVTSQPNLLVSSNNSQIFHIMEKRKGVRRDGGAPDLVDSEQFHVARGSVEKGTKATHERAAPKENDSSEMNLVREPLKGTMKAKILGNNFVVDDSDDDISESTKEKIIEEQLKGFCEKVKKERNTASPVMLKPVPMSPDAKAPAAESKAPTATRKARVVKFQQNDAATKPIEKEPLPPAKSSTATSRPHKTDDVAVPEAPQHLLLQPEDSVPVCVMESQEVLPSCSRQRKSRGSKSDSISAFFIKKGPNGKKRETPEREDDDKKELVLPCLTSVECSLNFKKK</sequence>
<feature type="region of interest" description="Disordered" evidence="1">
    <location>
        <begin position="265"/>
        <end position="355"/>
    </location>
</feature>
<feature type="region of interest" description="Disordered" evidence="1">
    <location>
        <begin position="368"/>
        <end position="411"/>
    </location>
</feature>
<protein>
    <submittedName>
        <fullName evidence="2">Uncharacterized protein</fullName>
    </submittedName>
</protein>
<feature type="compositionally biased region" description="Polar residues" evidence="1">
    <location>
        <begin position="54"/>
        <end position="70"/>
    </location>
</feature>
<feature type="compositionally biased region" description="Basic and acidic residues" evidence="1">
    <location>
        <begin position="1"/>
        <end position="14"/>
    </location>
</feature>
<keyword evidence="3" id="KW-1185">Reference proteome</keyword>
<dbReference type="Proteomes" id="UP000515908">
    <property type="component" value="Chromosome 21"/>
</dbReference>
<feature type="compositionally biased region" description="Basic and acidic residues" evidence="1">
    <location>
        <begin position="91"/>
        <end position="110"/>
    </location>
</feature>
<feature type="compositionally biased region" description="Basic and acidic residues" evidence="1">
    <location>
        <begin position="187"/>
        <end position="213"/>
    </location>
</feature>
<dbReference type="VEuPathDB" id="TriTrypDB:ADEAN_000892800"/>
<feature type="compositionally biased region" description="Polar residues" evidence="1">
    <location>
        <begin position="77"/>
        <end position="90"/>
    </location>
</feature>
<name>A0A7G2CNG5_9TRYP</name>
<reference evidence="2 3" key="1">
    <citation type="submission" date="2020-08" db="EMBL/GenBank/DDBJ databases">
        <authorList>
            <person name="Newling K."/>
            <person name="Davey J."/>
            <person name="Forrester S."/>
        </authorList>
    </citation>
    <scope>NUCLEOTIDE SEQUENCE [LARGE SCALE GENOMIC DNA]</scope>
    <source>
        <strain evidence="3">Crithidia deanei Carvalho (ATCC PRA-265)</strain>
    </source>
</reference>
<gene>
    <name evidence="2" type="ORF">ADEAN_000892800</name>
</gene>
<feature type="compositionally biased region" description="Acidic residues" evidence="1">
    <location>
        <begin position="119"/>
        <end position="130"/>
    </location>
</feature>
<feature type="compositionally biased region" description="Basic and acidic residues" evidence="1">
    <location>
        <begin position="398"/>
        <end position="411"/>
    </location>
</feature>
<dbReference type="AlphaFoldDB" id="A0A7G2CNG5"/>
<evidence type="ECO:0000313" key="2">
    <source>
        <dbReference type="EMBL" id="CAD2221396.1"/>
    </source>
</evidence>
<evidence type="ECO:0000313" key="3">
    <source>
        <dbReference type="Proteomes" id="UP000515908"/>
    </source>
</evidence>
<feature type="region of interest" description="Disordered" evidence="1">
    <location>
        <begin position="176"/>
        <end position="219"/>
    </location>
</feature>
<accession>A0A7G2CNG5</accession>
<evidence type="ECO:0000256" key="1">
    <source>
        <dbReference type="SAM" id="MobiDB-lite"/>
    </source>
</evidence>
<proteinExistence type="predicted"/>
<dbReference type="EMBL" id="LR877165">
    <property type="protein sequence ID" value="CAD2221396.1"/>
    <property type="molecule type" value="Genomic_DNA"/>
</dbReference>
<feature type="region of interest" description="Disordered" evidence="1">
    <location>
        <begin position="1"/>
        <end position="132"/>
    </location>
</feature>